<name>A0AAV2E8U7_9ROSI</name>
<feature type="compositionally biased region" description="Low complexity" evidence="1">
    <location>
        <begin position="12"/>
        <end position="21"/>
    </location>
</feature>
<protein>
    <submittedName>
        <fullName evidence="2">Uncharacterized protein</fullName>
    </submittedName>
</protein>
<reference evidence="2 3" key="1">
    <citation type="submission" date="2024-04" db="EMBL/GenBank/DDBJ databases">
        <authorList>
            <person name="Fracassetti M."/>
        </authorList>
    </citation>
    <scope>NUCLEOTIDE SEQUENCE [LARGE SCALE GENOMIC DNA]</scope>
</reference>
<feature type="compositionally biased region" description="Basic and acidic residues" evidence="1">
    <location>
        <begin position="60"/>
        <end position="86"/>
    </location>
</feature>
<evidence type="ECO:0000313" key="2">
    <source>
        <dbReference type="EMBL" id="CAL1382294.1"/>
    </source>
</evidence>
<accession>A0AAV2E8U7</accession>
<organism evidence="2 3">
    <name type="scientific">Linum trigynum</name>
    <dbReference type="NCBI Taxonomy" id="586398"/>
    <lineage>
        <taxon>Eukaryota</taxon>
        <taxon>Viridiplantae</taxon>
        <taxon>Streptophyta</taxon>
        <taxon>Embryophyta</taxon>
        <taxon>Tracheophyta</taxon>
        <taxon>Spermatophyta</taxon>
        <taxon>Magnoliopsida</taxon>
        <taxon>eudicotyledons</taxon>
        <taxon>Gunneridae</taxon>
        <taxon>Pentapetalae</taxon>
        <taxon>rosids</taxon>
        <taxon>fabids</taxon>
        <taxon>Malpighiales</taxon>
        <taxon>Linaceae</taxon>
        <taxon>Linum</taxon>
    </lineage>
</organism>
<evidence type="ECO:0000313" key="3">
    <source>
        <dbReference type="Proteomes" id="UP001497516"/>
    </source>
</evidence>
<dbReference type="AlphaFoldDB" id="A0AAV2E8U7"/>
<keyword evidence="3" id="KW-1185">Reference proteome</keyword>
<dbReference type="EMBL" id="OZ034817">
    <property type="protein sequence ID" value="CAL1382294.1"/>
    <property type="molecule type" value="Genomic_DNA"/>
</dbReference>
<feature type="region of interest" description="Disordered" evidence="1">
    <location>
        <begin position="1"/>
        <end position="100"/>
    </location>
</feature>
<proteinExistence type="predicted"/>
<dbReference type="Proteomes" id="UP001497516">
    <property type="component" value="Chromosome 4"/>
</dbReference>
<sequence length="133" mass="14926">MRVSEAIKRASKAWSSKSATSPRDPSLPFQTLANPKDHSGVNALQVRSAKAIPEIATNEVMDKEDTKKEETNPKKGEGKPSRNERKAARKALPEYGYTPPLPYPTSMYKERLENECGGFMEILRNLHLNIPFL</sequence>
<gene>
    <name evidence="2" type="ORF">LTRI10_LOCUS23624</name>
</gene>
<evidence type="ECO:0000256" key="1">
    <source>
        <dbReference type="SAM" id="MobiDB-lite"/>
    </source>
</evidence>